<dbReference type="Pfam" id="PF01928">
    <property type="entry name" value="CYTH"/>
    <property type="match status" value="1"/>
</dbReference>
<proteinExistence type="predicted"/>
<dbReference type="RefSeq" id="WP_090167186.1">
    <property type="nucleotide sequence ID" value="NZ_FOFB01000007.1"/>
</dbReference>
<evidence type="ECO:0000256" key="1">
    <source>
        <dbReference type="PIRSR" id="PIRSR016487-1"/>
    </source>
</evidence>
<dbReference type="Gene3D" id="2.40.320.10">
    <property type="entry name" value="Hypothetical Protein Pfu-838710-001"/>
    <property type="match status" value="1"/>
</dbReference>
<sequence>MPNEIERKFLLANDDWKSEVTRSVVLKQGYLNSTKERTVRVRISGEQAYLTIKGPVTGVTRAEYEYEIPVSDGLALIDLCEQPLIEKTRYFVPLGDHLWEIDVFTGANEGLTVAEIELTAEREAFIRPAWLGREVSDDVRYYNSSLIHRPFTSW</sequence>
<dbReference type="AlphaFoldDB" id="A0A1H9EIQ5"/>
<dbReference type="Proteomes" id="UP000199021">
    <property type="component" value="Unassembled WGS sequence"/>
</dbReference>
<dbReference type="SMART" id="SM01118">
    <property type="entry name" value="CYTH"/>
    <property type="match status" value="1"/>
</dbReference>
<dbReference type="STRING" id="478744.SAMN05444359_10793"/>
<protein>
    <submittedName>
        <fullName evidence="3">Adenylate cyclase</fullName>
    </submittedName>
</protein>
<dbReference type="PANTHER" id="PTHR40114">
    <property type="entry name" value="SLR0698 PROTEIN"/>
    <property type="match status" value="1"/>
</dbReference>
<keyword evidence="4" id="KW-1185">Reference proteome</keyword>
<dbReference type="InParanoid" id="A0A1H9EIQ5"/>
<feature type="domain" description="CYTH" evidence="2">
    <location>
        <begin position="2"/>
        <end position="148"/>
    </location>
</feature>
<feature type="active site" description="Proton acceptor" evidence="1">
    <location>
        <position position="30"/>
    </location>
</feature>
<dbReference type="SUPFAM" id="SSF55154">
    <property type="entry name" value="CYTH-like phosphatases"/>
    <property type="match status" value="1"/>
</dbReference>
<dbReference type="OrthoDB" id="9805588at2"/>
<dbReference type="EMBL" id="FOFB01000007">
    <property type="protein sequence ID" value="SEQ25495.1"/>
    <property type="molecule type" value="Genomic_DNA"/>
</dbReference>
<evidence type="ECO:0000313" key="3">
    <source>
        <dbReference type="EMBL" id="SEQ25495.1"/>
    </source>
</evidence>
<dbReference type="InterPro" id="IPR023577">
    <property type="entry name" value="CYTH_domain"/>
</dbReference>
<dbReference type="InterPro" id="IPR033469">
    <property type="entry name" value="CYTH-like_dom_sf"/>
</dbReference>
<organism evidence="3 4">
    <name type="scientific">Neolewinella agarilytica</name>
    <dbReference type="NCBI Taxonomy" id="478744"/>
    <lineage>
        <taxon>Bacteria</taxon>
        <taxon>Pseudomonadati</taxon>
        <taxon>Bacteroidota</taxon>
        <taxon>Saprospiria</taxon>
        <taxon>Saprospirales</taxon>
        <taxon>Lewinellaceae</taxon>
        <taxon>Neolewinella</taxon>
    </lineage>
</organism>
<dbReference type="InterPro" id="IPR012042">
    <property type="entry name" value="NeuTTM/CthTTM-like"/>
</dbReference>
<dbReference type="PROSITE" id="PS51707">
    <property type="entry name" value="CYTH"/>
    <property type="match status" value="1"/>
</dbReference>
<gene>
    <name evidence="3" type="ORF">SAMN05444359_10793</name>
</gene>
<name>A0A1H9EIQ5_9BACT</name>
<dbReference type="PANTHER" id="PTHR40114:SF1">
    <property type="entry name" value="SLR0698 PROTEIN"/>
    <property type="match status" value="1"/>
</dbReference>
<evidence type="ECO:0000313" key="4">
    <source>
        <dbReference type="Proteomes" id="UP000199021"/>
    </source>
</evidence>
<dbReference type="CDD" id="cd07891">
    <property type="entry name" value="CYTH-like_CthTTM-like_1"/>
    <property type="match status" value="1"/>
</dbReference>
<reference evidence="4" key="1">
    <citation type="submission" date="2016-10" db="EMBL/GenBank/DDBJ databases">
        <authorList>
            <person name="Varghese N."/>
            <person name="Submissions S."/>
        </authorList>
    </citation>
    <scope>NUCLEOTIDE SEQUENCE [LARGE SCALE GENOMIC DNA]</scope>
    <source>
        <strain evidence="4">DSM 24740</strain>
    </source>
</reference>
<accession>A0A1H9EIQ5</accession>
<evidence type="ECO:0000259" key="2">
    <source>
        <dbReference type="PROSITE" id="PS51707"/>
    </source>
</evidence>
<dbReference type="PIRSF" id="PIRSF016487">
    <property type="entry name" value="CYTH_UCP016487"/>
    <property type="match status" value="1"/>
</dbReference>